<comment type="cofactor">
    <cofactor evidence="2">
        <name>Zn(2+)</name>
        <dbReference type="ChEBI" id="CHEBI:29105"/>
    </cofactor>
</comment>
<dbReference type="PRINTS" id="PR00934">
    <property type="entry name" value="XHISDIPTASE"/>
</dbReference>
<protein>
    <recommendedName>
        <fullName evidence="13">Cytosol non-specific dipeptidase</fullName>
        <ecNumber evidence="10">3.4.13.18</ecNumber>
    </recommendedName>
    <alternativeName>
        <fullName evidence="16">Aminoacyl-histidine dipeptidase</fullName>
    </alternativeName>
    <alternativeName>
        <fullName evidence="15">Beta-alanyl-histidine dipeptidase</fullName>
    </alternativeName>
    <alternativeName>
        <fullName evidence="14">Carnosinase</fullName>
    </alternativeName>
    <alternativeName>
        <fullName evidence="11">Peptidase D</fullName>
    </alternativeName>
    <alternativeName>
        <fullName evidence="17">Xaa-His dipeptidase</fullName>
    </alternativeName>
</protein>
<reference evidence="19" key="1">
    <citation type="submission" date="2017-04" db="EMBL/GenBank/DDBJ databases">
        <title>Complete Genome Sequences of Twelve Strains of a Stable Defined Moderately Diverse Mouse Microbiota 2 (sDMDMm2).</title>
        <authorList>
            <person name="Uchimura Y."/>
            <person name="Wyss M."/>
            <person name="Brugiroux S."/>
            <person name="Limenitakis J.P."/>
            <person name="Stecher B."/>
            <person name="McCoy K.D."/>
            <person name="Macpherson A.J."/>
        </authorList>
    </citation>
    <scope>NUCLEOTIDE SEQUENCE</scope>
    <source>
        <strain evidence="19">YL58</strain>
    </source>
</reference>
<evidence type="ECO:0000256" key="5">
    <source>
        <dbReference type="ARBA" id="ARBA00022801"/>
    </source>
</evidence>
<gene>
    <name evidence="19" type="ORF">A4V09_06095</name>
</gene>
<dbReference type="GO" id="GO:0005829">
    <property type="term" value="C:cytosol"/>
    <property type="evidence" value="ECO:0007669"/>
    <property type="project" value="TreeGrafter"/>
</dbReference>
<dbReference type="InterPro" id="IPR002933">
    <property type="entry name" value="Peptidase_M20"/>
</dbReference>
<evidence type="ECO:0000256" key="17">
    <source>
        <dbReference type="ARBA" id="ARBA00078074"/>
    </source>
</evidence>
<evidence type="ECO:0000256" key="3">
    <source>
        <dbReference type="ARBA" id="ARBA00022670"/>
    </source>
</evidence>
<keyword evidence="3" id="KW-0645">Protease</keyword>
<evidence type="ECO:0000256" key="13">
    <source>
        <dbReference type="ARBA" id="ARBA00071271"/>
    </source>
</evidence>
<name>A0A1C7I712_9FIRM</name>
<keyword evidence="6" id="KW-0862">Zinc</keyword>
<dbReference type="GO" id="GO:0006508">
    <property type="term" value="P:proteolysis"/>
    <property type="evidence" value="ECO:0007669"/>
    <property type="project" value="UniProtKB-KW"/>
</dbReference>
<dbReference type="AlphaFoldDB" id="A0A1C7I712"/>
<dbReference type="GO" id="GO:0070573">
    <property type="term" value="F:metallodipeptidase activity"/>
    <property type="evidence" value="ECO:0007669"/>
    <property type="project" value="TreeGrafter"/>
</dbReference>
<dbReference type="PIRSF" id="PIRSF016599">
    <property type="entry name" value="Xaa-His_dipept"/>
    <property type="match status" value="1"/>
</dbReference>
<dbReference type="SUPFAM" id="SSF53187">
    <property type="entry name" value="Zn-dependent exopeptidases"/>
    <property type="match status" value="1"/>
</dbReference>
<evidence type="ECO:0000256" key="1">
    <source>
        <dbReference type="ARBA" id="ARBA00001941"/>
    </source>
</evidence>
<organism evidence="19 20">
    <name type="scientific">Blautia pseudococcoides</name>
    <dbReference type="NCBI Taxonomy" id="1796616"/>
    <lineage>
        <taxon>Bacteria</taxon>
        <taxon>Bacillati</taxon>
        <taxon>Bacillota</taxon>
        <taxon>Clostridia</taxon>
        <taxon>Lachnospirales</taxon>
        <taxon>Lachnospiraceae</taxon>
        <taxon>Blautia</taxon>
    </lineage>
</organism>
<feature type="domain" description="Peptidase M20 dimerisation" evidence="18">
    <location>
        <begin position="207"/>
        <end position="290"/>
    </location>
</feature>
<evidence type="ECO:0000313" key="19">
    <source>
        <dbReference type="EMBL" id="ANU75375.1"/>
    </source>
</evidence>
<dbReference type="Gene3D" id="3.40.630.10">
    <property type="entry name" value="Zn peptidases"/>
    <property type="match status" value="2"/>
</dbReference>
<dbReference type="RefSeq" id="WP_065541579.1">
    <property type="nucleotide sequence ID" value="NZ_CP015405.2"/>
</dbReference>
<dbReference type="FunFam" id="3.40.630.10:FF:000015">
    <property type="entry name" value="Aminoacyl-histidine dipeptidase PepD"/>
    <property type="match status" value="1"/>
</dbReference>
<evidence type="ECO:0000256" key="16">
    <source>
        <dbReference type="ARBA" id="ARBA00077688"/>
    </source>
</evidence>
<comment type="cofactor">
    <cofactor evidence="1">
        <name>Co(2+)</name>
        <dbReference type="ChEBI" id="CHEBI:48828"/>
    </cofactor>
</comment>
<dbReference type="EMBL" id="CP015405">
    <property type="protein sequence ID" value="ANU75375.1"/>
    <property type="molecule type" value="Genomic_DNA"/>
</dbReference>
<comment type="similarity">
    <text evidence="12">Belongs to the peptidase M20C family.</text>
</comment>
<evidence type="ECO:0000256" key="6">
    <source>
        <dbReference type="ARBA" id="ARBA00022833"/>
    </source>
</evidence>
<keyword evidence="8" id="KW-0170">Cobalt</keyword>
<evidence type="ECO:0000256" key="14">
    <source>
        <dbReference type="ARBA" id="ARBA00075285"/>
    </source>
</evidence>
<evidence type="ECO:0000256" key="8">
    <source>
        <dbReference type="ARBA" id="ARBA00023285"/>
    </source>
</evidence>
<dbReference type="OrthoDB" id="9773892at2"/>
<keyword evidence="20" id="KW-1185">Reference proteome</keyword>
<keyword evidence="7" id="KW-0482">Metalloprotease</keyword>
<evidence type="ECO:0000256" key="12">
    <source>
        <dbReference type="ARBA" id="ARBA00061423"/>
    </source>
</evidence>
<keyword evidence="5" id="KW-0378">Hydrolase</keyword>
<dbReference type="InterPro" id="IPR001160">
    <property type="entry name" value="Peptidase_M20C"/>
</dbReference>
<evidence type="ECO:0000256" key="9">
    <source>
        <dbReference type="ARBA" id="ARBA00036421"/>
    </source>
</evidence>
<evidence type="ECO:0000256" key="2">
    <source>
        <dbReference type="ARBA" id="ARBA00001947"/>
    </source>
</evidence>
<dbReference type="GO" id="GO:0046872">
    <property type="term" value="F:metal ion binding"/>
    <property type="evidence" value="ECO:0007669"/>
    <property type="project" value="UniProtKB-KW"/>
</dbReference>
<sequence length="482" mass="52898">MSVLENLKPERVFHYFEEITKIPHGSGNTQGISDYLADFAKAHGLRYIQDESGNVIIFKEAAGGYENAPAVILQGHVDMVCEKLPNSTHDFTKDPLTLFVEGDVIHADGTTLGGDNGIAVAYELAILEDDKLQHPAIEAVFTVDEEIGLLGASALDTTSMKGKYLINLDSEEEGILWAGCAGGMTSISELPVKYQERTGICYDIKVDGLLGGHSGAEIDKIRANATLLMARFLHEFREYGEFGLISLNGGQKDNAIPRQAQASVLVEAEDGERLVSYAEEFTQMLRKEYTGTDEGITVTAACKGEKSAQVLHPVSQEKVIFFLVNYPNGIQKMCGFIEGLVETSCNVGVTRLTEACLTCSASVRSSAGSAKKALGQKIQYLTEFLGGEYHVEGDYPSWEYRQDSVLRPLMVQVYKEMFQEEPAVQVIHAGLECGLFYEKIPGLDCISIGPDMKDIHTSEETLSISSTARVYEYLLEVLKRLK</sequence>
<dbReference type="PANTHER" id="PTHR43501">
    <property type="entry name" value="CYTOSOL NON-SPECIFIC DIPEPTIDASE"/>
    <property type="match status" value="1"/>
</dbReference>
<evidence type="ECO:0000256" key="7">
    <source>
        <dbReference type="ARBA" id="ARBA00023049"/>
    </source>
</evidence>
<dbReference type="Pfam" id="PF07687">
    <property type="entry name" value="M20_dimer"/>
    <property type="match status" value="1"/>
</dbReference>
<comment type="catalytic activity">
    <reaction evidence="9">
        <text>Hydrolysis of dipeptides, preferentially hydrophobic dipeptides including prolyl amino acids.</text>
        <dbReference type="EC" id="3.4.13.18"/>
    </reaction>
</comment>
<evidence type="ECO:0000256" key="11">
    <source>
        <dbReference type="ARBA" id="ARBA00044252"/>
    </source>
</evidence>
<dbReference type="KEGG" id="byl:A4V09_06095"/>
<proteinExistence type="inferred from homology"/>
<evidence type="ECO:0000256" key="4">
    <source>
        <dbReference type="ARBA" id="ARBA00022723"/>
    </source>
</evidence>
<dbReference type="CDD" id="cd03890">
    <property type="entry name" value="M20_pepD"/>
    <property type="match status" value="1"/>
</dbReference>
<evidence type="ECO:0000256" key="10">
    <source>
        <dbReference type="ARBA" id="ARBA00038976"/>
    </source>
</evidence>
<dbReference type="FunFam" id="3.40.630.10:FF:000018">
    <property type="entry name" value="Aminoacyl-histidine dipeptidase PepD"/>
    <property type="match status" value="1"/>
</dbReference>
<evidence type="ECO:0000313" key="20">
    <source>
        <dbReference type="Proteomes" id="UP000092574"/>
    </source>
</evidence>
<dbReference type="NCBIfam" id="TIGR01893">
    <property type="entry name" value="aa-his-dipept"/>
    <property type="match status" value="1"/>
</dbReference>
<dbReference type="Proteomes" id="UP000092574">
    <property type="component" value="Chromosome"/>
</dbReference>
<dbReference type="PANTHER" id="PTHR43501:SF1">
    <property type="entry name" value="CYTOSOL NON-SPECIFIC DIPEPTIDASE"/>
    <property type="match status" value="1"/>
</dbReference>
<dbReference type="EC" id="3.4.13.18" evidence="10"/>
<dbReference type="STRING" id="1796616.A4V09_06095"/>
<evidence type="ECO:0000256" key="15">
    <source>
        <dbReference type="ARBA" id="ARBA00076004"/>
    </source>
</evidence>
<dbReference type="InterPro" id="IPR011650">
    <property type="entry name" value="Peptidase_M20_dimer"/>
</dbReference>
<evidence type="ECO:0000259" key="18">
    <source>
        <dbReference type="Pfam" id="PF07687"/>
    </source>
</evidence>
<dbReference type="Pfam" id="PF01546">
    <property type="entry name" value="Peptidase_M20"/>
    <property type="match status" value="1"/>
</dbReference>
<keyword evidence="4" id="KW-0479">Metal-binding</keyword>
<accession>A0A1C7I712</accession>